<dbReference type="eggNOG" id="COG3379">
    <property type="taxonomic scope" value="Bacteria"/>
</dbReference>
<dbReference type="InterPro" id="IPR027417">
    <property type="entry name" value="P-loop_NTPase"/>
</dbReference>
<dbReference type="SUPFAM" id="SSF53649">
    <property type="entry name" value="Alkaline phosphatase-like"/>
    <property type="match status" value="1"/>
</dbReference>
<dbReference type="EMBL" id="CP000473">
    <property type="protein sequence ID" value="ABJ82760.1"/>
    <property type="molecule type" value="Genomic_DNA"/>
</dbReference>
<dbReference type="SUPFAM" id="SSF48452">
    <property type="entry name" value="TPR-like"/>
    <property type="match status" value="2"/>
</dbReference>
<dbReference type="KEGG" id="sus:Acid_1770"/>
<dbReference type="AlphaFoldDB" id="Q027P7"/>
<dbReference type="SUPFAM" id="SSF52540">
    <property type="entry name" value="P-loop containing nucleoside triphosphate hydrolases"/>
    <property type="match status" value="1"/>
</dbReference>
<protein>
    <submittedName>
        <fullName evidence="1">Type I phosphodiesterase/nucleotide pyrophosphatase</fullName>
    </submittedName>
</protein>
<sequence>MKRLLLVGWDAADWKIIRPLLAAGEMPHLARLMEVGVHGNHATMYPALSPMLWTSIATGKRPAKHGIHGFSEPTEDGLSVRPVSNLGRKTKAFWNILQQHGKRAIVVGWWPSHPAEPVAGAMVSNHFPFHSSDSPDMPLAPGTVWPPEEVEALAGMRVHPTEISSDILRLFAPEWRQVDQKQDKSIHDLAGIIAETMSIHAAATDLMERVEWDMAAVYYAGIDHFSHRFMRYHAGKAGNKSASDPAWFAGIVANAYRYHDVMLGRLIALAGPECAVMVISDHGFHSDALLPDYIPAEAAGPAVEHRDFGIYCLKAPGVRAGERIYGASVLDVAPTVLHLFGLPAGADMDGKVLINAFENPILPAPVASWDEIPGDDGRHPASRQYDGVSAAESLNQLVALGYIAPPGADARRTVADTVVECRYNLARSHMDSGRPDLAAEILRALIADHSEQARFHQHLFYCHLQAGDTGGAGRVLDRFDKACAAFAPAAIEELKRRHAAQSDDALSAQRGNPQRRELHERRVLAEKASGSVVDRLLMRARLMLARANTASRRKAALPMLEDLAARSGRHLGMALFLAEGFGAAGATDRAFEYTRRLLRADPEHAQALALEARLHHGASRHKEAAARAVESLSLVYFQPAIHCLLASSEAALGDAASAEQAYRVALLQAPGMPAAHEGLGKMLRRDPARLAEASLHLARAGVARERRKKSRAAIPEESVAAAAPFGLPGFDARQAPAPGERARVVTIVSGLPRSGTSMMMQMLAAAGLEAYADGQRAADEDNPRGYFEHEKATQLHRDTTWVANARGKAVKIVAHLLPYLPPGEECRIVFMHRALEEVTASQSAMLRRLGRKGGALGEKQLARVYSGQLVRVQEWLKRAPGVHVLPVSYAQVLEDPAETARRLAAFLGTPFDQQSAAACVDPALRRQRAGD</sequence>
<gene>
    <name evidence="1" type="ordered locus">Acid_1770</name>
</gene>
<dbReference type="HOGENOM" id="CLU_340615_0_0_0"/>
<proteinExistence type="predicted"/>
<dbReference type="PANTHER" id="PTHR10151:SF120">
    <property type="entry name" value="BIS(5'-ADENOSYL)-TRIPHOSPHATASE"/>
    <property type="match status" value="1"/>
</dbReference>
<dbReference type="InterPro" id="IPR002591">
    <property type="entry name" value="Phosphodiest/P_Trfase"/>
</dbReference>
<dbReference type="Gene3D" id="3.40.720.10">
    <property type="entry name" value="Alkaline Phosphatase, subunit A"/>
    <property type="match status" value="1"/>
</dbReference>
<dbReference type="GO" id="GO:0008146">
    <property type="term" value="F:sulfotransferase activity"/>
    <property type="evidence" value="ECO:0007669"/>
    <property type="project" value="InterPro"/>
</dbReference>
<organism evidence="1">
    <name type="scientific">Solibacter usitatus (strain Ellin6076)</name>
    <dbReference type="NCBI Taxonomy" id="234267"/>
    <lineage>
        <taxon>Bacteria</taxon>
        <taxon>Pseudomonadati</taxon>
        <taxon>Acidobacteriota</taxon>
        <taxon>Terriglobia</taxon>
        <taxon>Bryobacterales</taxon>
        <taxon>Solibacteraceae</taxon>
        <taxon>Candidatus Solibacter</taxon>
    </lineage>
</organism>
<dbReference type="InParanoid" id="Q027P7"/>
<dbReference type="STRING" id="234267.Acid_1770"/>
<dbReference type="Gene3D" id="1.25.40.10">
    <property type="entry name" value="Tetratricopeptide repeat domain"/>
    <property type="match status" value="3"/>
</dbReference>
<reference evidence="1" key="1">
    <citation type="submission" date="2006-10" db="EMBL/GenBank/DDBJ databases">
        <title>Complete sequence of Solibacter usitatus Ellin6076.</title>
        <authorList>
            <consortium name="US DOE Joint Genome Institute"/>
            <person name="Copeland A."/>
            <person name="Lucas S."/>
            <person name="Lapidus A."/>
            <person name="Barry K."/>
            <person name="Detter J.C."/>
            <person name="Glavina del Rio T."/>
            <person name="Hammon N."/>
            <person name="Israni S."/>
            <person name="Dalin E."/>
            <person name="Tice H."/>
            <person name="Pitluck S."/>
            <person name="Thompson L.S."/>
            <person name="Brettin T."/>
            <person name="Bruce D."/>
            <person name="Han C."/>
            <person name="Tapia R."/>
            <person name="Gilna P."/>
            <person name="Schmutz J."/>
            <person name="Larimer F."/>
            <person name="Land M."/>
            <person name="Hauser L."/>
            <person name="Kyrpides N."/>
            <person name="Mikhailova N."/>
            <person name="Janssen P.H."/>
            <person name="Kuske C.R."/>
            <person name="Richardson P."/>
        </authorList>
    </citation>
    <scope>NUCLEOTIDE SEQUENCE</scope>
    <source>
        <strain evidence="1">Ellin6076</strain>
    </source>
</reference>
<name>Q027P7_SOLUE</name>
<dbReference type="Pfam" id="PF13469">
    <property type="entry name" value="Sulfotransfer_3"/>
    <property type="match status" value="1"/>
</dbReference>
<dbReference type="Gene3D" id="3.40.50.300">
    <property type="entry name" value="P-loop containing nucleotide triphosphate hydrolases"/>
    <property type="match status" value="1"/>
</dbReference>
<dbReference type="InterPro" id="IPR011990">
    <property type="entry name" value="TPR-like_helical_dom_sf"/>
</dbReference>
<accession>Q027P7</accession>
<dbReference type="GO" id="GO:0016787">
    <property type="term" value="F:hydrolase activity"/>
    <property type="evidence" value="ECO:0007669"/>
    <property type="project" value="UniProtKB-ARBA"/>
</dbReference>
<dbReference type="Pfam" id="PF01663">
    <property type="entry name" value="Phosphodiest"/>
    <property type="match status" value="1"/>
</dbReference>
<dbReference type="PANTHER" id="PTHR10151">
    <property type="entry name" value="ECTONUCLEOTIDE PYROPHOSPHATASE/PHOSPHODIESTERASE"/>
    <property type="match status" value="1"/>
</dbReference>
<evidence type="ECO:0000313" key="1">
    <source>
        <dbReference type="EMBL" id="ABJ82760.1"/>
    </source>
</evidence>
<dbReference type="eggNOG" id="COG0457">
    <property type="taxonomic scope" value="Bacteria"/>
</dbReference>
<dbReference type="InterPro" id="IPR017850">
    <property type="entry name" value="Alkaline_phosphatase_core_sf"/>
</dbReference>